<comment type="caution">
    <text evidence="1">The sequence shown here is derived from an EMBL/GenBank/DDBJ whole genome shotgun (WGS) entry which is preliminary data.</text>
</comment>
<reference evidence="1" key="2">
    <citation type="submission" date="2022-01" db="EMBL/GenBank/DDBJ databases">
        <authorList>
            <person name="Yamashiro T."/>
            <person name="Shiraishi A."/>
            <person name="Satake H."/>
            <person name="Nakayama K."/>
        </authorList>
    </citation>
    <scope>NUCLEOTIDE SEQUENCE</scope>
</reference>
<gene>
    <name evidence="1" type="ORF">Tco_0891825</name>
</gene>
<evidence type="ECO:0000313" key="2">
    <source>
        <dbReference type="Proteomes" id="UP001151760"/>
    </source>
</evidence>
<protein>
    <submittedName>
        <fullName evidence="1">Uncharacterized protein</fullName>
    </submittedName>
</protein>
<reference evidence="1" key="1">
    <citation type="journal article" date="2022" name="Int. J. Mol. Sci.">
        <title>Draft Genome of Tanacetum Coccineum: Genomic Comparison of Closely Related Tanacetum-Family Plants.</title>
        <authorList>
            <person name="Yamashiro T."/>
            <person name="Shiraishi A."/>
            <person name="Nakayama K."/>
            <person name="Satake H."/>
        </authorList>
    </citation>
    <scope>NUCLEOTIDE SEQUENCE</scope>
</reference>
<keyword evidence="2" id="KW-1185">Reference proteome</keyword>
<name>A0ABQ5C7A0_9ASTR</name>
<accession>A0ABQ5C7A0</accession>
<dbReference type="Proteomes" id="UP001151760">
    <property type="component" value="Unassembled WGS sequence"/>
</dbReference>
<proteinExistence type="predicted"/>
<organism evidence="1 2">
    <name type="scientific">Tanacetum coccineum</name>
    <dbReference type="NCBI Taxonomy" id="301880"/>
    <lineage>
        <taxon>Eukaryota</taxon>
        <taxon>Viridiplantae</taxon>
        <taxon>Streptophyta</taxon>
        <taxon>Embryophyta</taxon>
        <taxon>Tracheophyta</taxon>
        <taxon>Spermatophyta</taxon>
        <taxon>Magnoliopsida</taxon>
        <taxon>eudicotyledons</taxon>
        <taxon>Gunneridae</taxon>
        <taxon>Pentapetalae</taxon>
        <taxon>asterids</taxon>
        <taxon>campanulids</taxon>
        <taxon>Asterales</taxon>
        <taxon>Asteraceae</taxon>
        <taxon>Asteroideae</taxon>
        <taxon>Anthemideae</taxon>
        <taxon>Anthemidinae</taxon>
        <taxon>Tanacetum</taxon>
    </lineage>
</organism>
<sequence length="106" mass="11669">MVSPEVESEKWRRPLLHWMYDALNLSTDGREEDFFPEMECSGSVVNQTHPHGESDEVIEMVVEVAAAVWQVVMMMMMYGVDDRFGGDVDDGGGWRGSAGVAGSIAG</sequence>
<evidence type="ECO:0000313" key="1">
    <source>
        <dbReference type="EMBL" id="GJT21888.1"/>
    </source>
</evidence>
<dbReference type="EMBL" id="BQNB010013925">
    <property type="protein sequence ID" value="GJT21888.1"/>
    <property type="molecule type" value="Genomic_DNA"/>
</dbReference>